<name>A0ABQ4YGM0_9ASTR</name>
<sequence>MCIGFYSGGGGGGSVDVVSVVSVTLDGTPADAVRALKIWRLRVSGVKLFIPSRGSRNSKRSLGKAFVRISAS</sequence>
<keyword evidence="2" id="KW-1185">Reference proteome</keyword>
<evidence type="ECO:0000313" key="2">
    <source>
        <dbReference type="Proteomes" id="UP001151760"/>
    </source>
</evidence>
<protein>
    <submittedName>
        <fullName evidence="1">Uncharacterized protein</fullName>
    </submittedName>
</protein>
<reference evidence="1" key="1">
    <citation type="journal article" date="2022" name="Int. J. Mol. Sci.">
        <title>Draft Genome of Tanacetum Coccineum: Genomic Comparison of Closely Related Tanacetum-Family Plants.</title>
        <authorList>
            <person name="Yamashiro T."/>
            <person name="Shiraishi A."/>
            <person name="Nakayama K."/>
            <person name="Satake H."/>
        </authorList>
    </citation>
    <scope>NUCLEOTIDE SEQUENCE</scope>
</reference>
<gene>
    <name evidence="1" type="ORF">Tco_0725994</name>
</gene>
<dbReference type="EMBL" id="BQNB010010351">
    <property type="protein sequence ID" value="GJS76113.1"/>
    <property type="molecule type" value="Genomic_DNA"/>
</dbReference>
<evidence type="ECO:0000313" key="1">
    <source>
        <dbReference type="EMBL" id="GJS76113.1"/>
    </source>
</evidence>
<accession>A0ABQ4YGM0</accession>
<comment type="caution">
    <text evidence="1">The sequence shown here is derived from an EMBL/GenBank/DDBJ whole genome shotgun (WGS) entry which is preliminary data.</text>
</comment>
<organism evidence="1 2">
    <name type="scientific">Tanacetum coccineum</name>
    <dbReference type="NCBI Taxonomy" id="301880"/>
    <lineage>
        <taxon>Eukaryota</taxon>
        <taxon>Viridiplantae</taxon>
        <taxon>Streptophyta</taxon>
        <taxon>Embryophyta</taxon>
        <taxon>Tracheophyta</taxon>
        <taxon>Spermatophyta</taxon>
        <taxon>Magnoliopsida</taxon>
        <taxon>eudicotyledons</taxon>
        <taxon>Gunneridae</taxon>
        <taxon>Pentapetalae</taxon>
        <taxon>asterids</taxon>
        <taxon>campanulids</taxon>
        <taxon>Asterales</taxon>
        <taxon>Asteraceae</taxon>
        <taxon>Asteroideae</taxon>
        <taxon>Anthemideae</taxon>
        <taxon>Anthemidinae</taxon>
        <taxon>Tanacetum</taxon>
    </lineage>
</organism>
<reference evidence="1" key="2">
    <citation type="submission" date="2022-01" db="EMBL/GenBank/DDBJ databases">
        <authorList>
            <person name="Yamashiro T."/>
            <person name="Shiraishi A."/>
            <person name="Satake H."/>
            <person name="Nakayama K."/>
        </authorList>
    </citation>
    <scope>NUCLEOTIDE SEQUENCE</scope>
</reference>
<proteinExistence type="predicted"/>
<dbReference type="Proteomes" id="UP001151760">
    <property type="component" value="Unassembled WGS sequence"/>
</dbReference>